<organism evidence="10 11">
    <name type="scientific">Ceratopteris richardii</name>
    <name type="common">Triangle waterfern</name>
    <dbReference type="NCBI Taxonomy" id="49495"/>
    <lineage>
        <taxon>Eukaryota</taxon>
        <taxon>Viridiplantae</taxon>
        <taxon>Streptophyta</taxon>
        <taxon>Embryophyta</taxon>
        <taxon>Tracheophyta</taxon>
        <taxon>Polypodiopsida</taxon>
        <taxon>Polypodiidae</taxon>
        <taxon>Polypodiales</taxon>
        <taxon>Pteridineae</taxon>
        <taxon>Pteridaceae</taxon>
        <taxon>Parkerioideae</taxon>
        <taxon>Ceratopteris</taxon>
    </lineage>
</organism>
<dbReference type="InterPro" id="IPR001878">
    <property type="entry name" value="Znf_CCHC"/>
</dbReference>
<feature type="compositionally biased region" description="Polar residues" evidence="8">
    <location>
        <begin position="772"/>
        <end position="781"/>
    </location>
</feature>
<dbReference type="InterPro" id="IPR041412">
    <property type="entry name" value="Xrn1_helical"/>
</dbReference>
<dbReference type="SUPFAM" id="SSF57756">
    <property type="entry name" value="Retrovirus zinc finger-like domains"/>
    <property type="match status" value="1"/>
</dbReference>
<dbReference type="PANTHER" id="PTHR12341">
    <property type="entry name" value="5'-&gt;3' EXORIBONUCLEASE"/>
    <property type="match status" value="1"/>
</dbReference>
<protein>
    <recommendedName>
        <fullName evidence="6">5'-3' exoribonuclease</fullName>
        <ecNumber evidence="6">3.1.13.-</ecNumber>
    </recommendedName>
</protein>
<dbReference type="Proteomes" id="UP000825935">
    <property type="component" value="Chromosome 7"/>
</dbReference>
<dbReference type="EC" id="3.1.13.-" evidence="6"/>
<evidence type="ECO:0000259" key="9">
    <source>
        <dbReference type="PROSITE" id="PS50158"/>
    </source>
</evidence>
<dbReference type="InterPro" id="IPR017151">
    <property type="entry name" value="Xrn2/3/4"/>
</dbReference>
<dbReference type="InterPro" id="IPR027073">
    <property type="entry name" value="5_3_exoribonuclease"/>
</dbReference>
<dbReference type="EMBL" id="CM035412">
    <property type="protein sequence ID" value="KAH7433239.1"/>
    <property type="molecule type" value="Genomic_DNA"/>
</dbReference>
<sequence length="908" mass="103921">MGVPAFYRWLVGKYPNIVVDVIEEQPLAGERIDTSKPNPNGTEFDNLYLDMNGIIHPCFHPDDARTPKTYDEVFKGVFDYIDRLFAMVRPRKLLYMAIDGVAPRAKMNQQRSRRFRAAQDASHAALEEERLRKELEEAGHVLPPKVFSEVSDSNVITPGTDFMERLSVALKYYIHLRLNNDPGWRNIKVILSDANSPGEGEHKIMAFIRSQRNLPGFEANTRHCLYGLDADLIMLALATHEIHFSILREVVYQPGQQTKCFICERSGHLAPNCPELAPSQGAPQYFIPQAKPFQFLKIWQLREYLELDFKVLDPPFETDFERLVDDFVFLCFFVGNDFLPHMPTLDIREGAINLLMSIYKRHFRSMGGYLTDNGEVILNHVEAFIQAVGVHEDRIFQKRARIQQASDMGRGFVKEGSTQPTDYEAYSWALDKVKLGEAGWKERYYKEKFQVTSEEEQEKVKKDLVLKYTEGLNWVLQYYYQGVCSWQWFYPYHYAPFASDLTGLGQLKITFSLGKPFKPFDQLMGVLPAASAAALPEHYRLLMTDPCSPIIDFYPKEFRIDMNGKRLSWQGVALLPFIDEDRLLAETSKLERTLTESERHRNSERLDVLTVEGHHPLRGCMEMLHMHQFRRKEKPLNSKTSQGMNGFIMYEGHHKSTPRFLSPVNGMPDITEDNVLSVSYRLPDPHKHVAKLVEGVSIPPKTIKEKDLIAQPLWHEQTASQSPLQRAPIIDALSGVNLENAARKLIVNNLSITQATIVEKISAIHQTSESVVAPPNSSQVQKIPRVKLSGPKSKPIPAGPPGYEKSFWPARTLTRNKSTMSCSGHLHDLSVVAPICHRSPLWFQYSRQMQSALKCSSKSQTVDEVPIYFSRSDQNIEGTRNYVQKMHSRQQCSKQQVGFLLRCKRMIV</sequence>
<dbReference type="PIRSF" id="PIRSF037239">
    <property type="entry name" value="Exonuclease_Xrn2"/>
    <property type="match status" value="1"/>
</dbReference>
<evidence type="ECO:0000256" key="7">
    <source>
        <dbReference type="PROSITE-ProRule" id="PRU00047"/>
    </source>
</evidence>
<dbReference type="OrthoDB" id="372487at2759"/>
<evidence type="ECO:0000256" key="3">
    <source>
        <dbReference type="ARBA" id="ARBA00022722"/>
    </source>
</evidence>
<dbReference type="PANTHER" id="PTHR12341:SF74">
    <property type="entry name" value="5'-3' EXORIBONUCLEASE 4"/>
    <property type="match status" value="1"/>
</dbReference>
<dbReference type="Gene3D" id="1.25.40.1050">
    <property type="match status" value="1"/>
</dbReference>
<dbReference type="Pfam" id="PF03159">
    <property type="entry name" value="XRN_N"/>
    <property type="match status" value="1"/>
</dbReference>
<comment type="similarity">
    <text evidence="1 6">Belongs to the 5'-3' exonuclease family. XRN2/RAT1 subfamily.</text>
</comment>
<dbReference type="GO" id="GO:0003723">
    <property type="term" value="F:RNA binding"/>
    <property type="evidence" value="ECO:0007669"/>
    <property type="project" value="TreeGrafter"/>
</dbReference>
<dbReference type="SMART" id="SM00343">
    <property type="entry name" value="ZnF_C2HC"/>
    <property type="match status" value="1"/>
</dbReference>
<dbReference type="CDD" id="cd18673">
    <property type="entry name" value="PIN_XRN1-2-like"/>
    <property type="match status" value="1"/>
</dbReference>
<dbReference type="InterPro" id="IPR004859">
    <property type="entry name" value="Xrn1_N"/>
</dbReference>
<dbReference type="OMA" id="FENIFDY"/>
<dbReference type="GO" id="GO:0006397">
    <property type="term" value="P:mRNA processing"/>
    <property type="evidence" value="ECO:0007669"/>
    <property type="project" value="UniProtKB-UniRule"/>
</dbReference>
<keyword evidence="7" id="KW-0863">Zinc-finger</keyword>
<dbReference type="EMBL" id="CM035412">
    <property type="protein sequence ID" value="KAH7433238.1"/>
    <property type="molecule type" value="Genomic_DNA"/>
</dbReference>
<evidence type="ECO:0000256" key="8">
    <source>
        <dbReference type="SAM" id="MobiDB-lite"/>
    </source>
</evidence>
<dbReference type="GO" id="GO:0000956">
    <property type="term" value="P:nuclear-transcribed mRNA catabolic process"/>
    <property type="evidence" value="ECO:0007669"/>
    <property type="project" value="TreeGrafter"/>
</dbReference>
<evidence type="ECO:0000256" key="2">
    <source>
        <dbReference type="ARBA" id="ARBA00022664"/>
    </source>
</evidence>
<dbReference type="EMBL" id="CM035412">
    <property type="protein sequence ID" value="KAH7433240.1"/>
    <property type="molecule type" value="Genomic_DNA"/>
</dbReference>
<feature type="domain" description="CCHC-type" evidence="9">
    <location>
        <begin position="259"/>
        <end position="275"/>
    </location>
</feature>
<evidence type="ECO:0000256" key="6">
    <source>
        <dbReference type="PIRNR" id="PIRNR037239"/>
    </source>
</evidence>
<dbReference type="Gene3D" id="3.40.50.12390">
    <property type="match status" value="2"/>
</dbReference>
<keyword evidence="7" id="KW-0479">Metal-binding</keyword>
<comment type="caution">
    <text evidence="10">The sequence shown here is derived from an EMBL/GenBank/DDBJ whole genome shotgun (WGS) entry which is preliminary data.</text>
</comment>
<dbReference type="InterPro" id="IPR036875">
    <property type="entry name" value="Znf_CCHC_sf"/>
</dbReference>
<reference evidence="10" key="1">
    <citation type="submission" date="2021-08" db="EMBL/GenBank/DDBJ databases">
        <title>WGS assembly of Ceratopteris richardii.</title>
        <authorList>
            <person name="Marchant D.B."/>
            <person name="Chen G."/>
            <person name="Jenkins J."/>
            <person name="Shu S."/>
            <person name="Leebens-Mack J."/>
            <person name="Grimwood J."/>
            <person name="Schmutz J."/>
            <person name="Soltis P."/>
            <person name="Soltis D."/>
            <person name="Chen Z.-H."/>
        </authorList>
    </citation>
    <scope>NUCLEOTIDE SEQUENCE</scope>
    <source>
        <strain evidence="10">Whitten #5841</strain>
        <tissue evidence="10">Leaf</tissue>
    </source>
</reference>
<evidence type="ECO:0000256" key="1">
    <source>
        <dbReference type="ARBA" id="ARBA00006994"/>
    </source>
</evidence>
<dbReference type="Pfam" id="PF17846">
    <property type="entry name" value="XRN_M"/>
    <property type="match status" value="2"/>
</dbReference>
<evidence type="ECO:0000256" key="4">
    <source>
        <dbReference type="ARBA" id="ARBA00022801"/>
    </source>
</evidence>
<keyword evidence="7" id="KW-0862">Zinc</keyword>
<keyword evidence="11" id="KW-1185">Reference proteome</keyword>
<dbReference type="AlphaFoldDB" id="A0A8T2UFE0"/>
<dbReference type="PROSITE" id="PS50158">
    <property type="entry name" value="ZF_CCHC"/>
    <property type="match status" value="1"/>
</dbReference>
<accession>A0A8T2UFE0</accession>
<dbReference type="GO" id="GO:0005634">
    <property type="term" value="C:nucleus"/>
    <property type="evidence" value="ECO:0007669"/>
    <property type="project" value="InterPro"/>
</dbReference>
<dbReference type="GO" id="GO:0008270">
    <property type="term" value="F:zinc ion binding"/>
    <property type="evidence" value="ECO:0007669"/>
    <property type="project" value="UniProtKB-KW"/>
</dbReference>
<name>A0A8T2UFE0_CERRI</name>
<dbReference type="FunFam" id="3.40.50.12390:FF:000003">
    <property type="entry name" value="5'-3' exoribonuclease"/>
    <property type="match status" value="1"/>
</dbReference>
<gene>
    <name evidence="10" type="ORF">KP509_07G061100</name>
</gene>
<evidence type="ECO:0000256" key="5">
    <source>
        <dbReference type="ARBA" id="ARBA00022839"/>
    </source>
</evidence>
<feature type="region of interest" description="Disordered" evidence="8">
    <location>
        <begin position="772"/>
        <end position="801"/>
    </location>
</feature>
<keyword evidence="2 6" id="KW-0507">mRNA processing</keyword>
<comment type="function">
    <text evidence="6">Possesses 5'-&gt;3' exoribonuclease activity. Acts as an endogenous post-transcriptional gene silencing (PTGS) suppressor.</text>
</comment>
<dbReference type="GO" id="GO:0004534">
    <property type="term" value="F:5'-3' RNA exonuclease activity"/>
    <property type="evidence" value="ECO:0007669"/>
    <property type="project" value="UniProtKB-UniRule"/>
</dbReference>
<keyword evidence="3 6" id="KW-0540">Nuclease</keyword>
<evidence type="ECO:0000313" key="11">
    <source>
        <dbReference type="Proteomes" id="UP000825935"/>
    </source>
</evidence>
<evidence type="ECO:0000313" key="10">
    <source>
        <dbReference type="EMBL" id="KAH7433240.1"/>
    </source>
</evidence>
<dbReference type="FunFam" id="1.25.40.1050:FF:000002">
    <property type="entry name" value="5'-3' exoribonuclease"/>
    <property type="match status" value="1"/>
</dbReference>
<proteinExistence type="inferred from homology"/>
<keyword evidence="5 6" id="KW-0269">Exonuclease</keyword>
<keyword evidence="4 6" id="KW-0378">Hydrolase</keyword>